<dbReference type="InterPro" id="IPR004474">
    <property type="entry name" value="LytR_CpsA_psr"/>
</dbReference>
<sequence length="322" mass="35798">MKRSKKSRKWLRNLFLAFALVIVAGIIYGVYQYNSGLAMADDGLYKDDQKAYDPFEGADVQFGQINVLLIGSDARDEDGRSDSLMIAHYDQTTNDVKLVSIMRDTYVDIPGHGMNKINAAFAFGGPELVRKTIKQNFGIDVNYYALADFKGFPKIIDLLAPDGIEVDIPYEMSYGIGMTLHPGKQVLHGNELLGYVRFRHDRLSDFGRVERQQEVLTKVKEQIGVSSLMNLPKLLGVADSYFDTNVDNKTILTIGKGIVNGKSKGMETLRIPVADSYEDKRTNVGDVLDINLDKNKQALEEFLSSKDNEADDASSSESKGSN</sequence>
<dbReference type="RefSeq" id="WP_049666181.1">
    <property type="nucleotide sequence ID" value="NZ_LFXJ01000005.1"/>
</dbReference>
<dbReference type="PANTHER" id="PTHR33392">
    <property type="entry name" value="POLYISOPRENYL-TEICHOIC ACID--PEPTIDOGLYCAN TEICHOIC ACID TRANSFERASE TAGU"/>
    <property type="match status" value="1"/>
</dbReference>
<evidence type="ECO:0000256" key="12">
    <source>
        <dbReference type="SAM" id="MobiDB-lite"/>
    </source>
</evidence>
<evidence type="ECO:0000256" key="4">
    <source>
        <dbReference type="ARBA" id="ARBA00022692"/>
    </source>
</evidence>
<dbReference type="GO" id="GO:0005886">
    <property type="term" value="C:plasma membrane"/>
    <property type="evidence" value="ECO:0007669"/>
    <property type="project" value="UniProtKB-SubCell"/>
</dbReference>
<evidence type="ECO:0000256" key="5">
    <source>
        <dbReference type="ARBA" id="ARBA00022968"/>
    </source>
</evidence>
<evidence type="ECO:0000256" key="3">
    <source>
        <dbReference type="ARBA" id="ARBA00022475"/>
    </source>
</evidence>
<keyword evidence="4" id="KW-0812">Transmembrane</keyword>
<dbReference type="InterPro" id="IPR050922">
    <property type="entry name" value="LytR/CpsA/Psr_CW_biosynth"/>
</dbReference>
<gene>
    <name evidence="14" type="ORF">ACZ11_11500</name>
</gene>
<dbReference type="GeneID" id="96598863"/>
<evidence type="ECO:0000256" key="9">
    <source>
        <dbReference type="ARBA" id="ARBA00023163"/>
    </source>
</evidence>
<dbReference type="PANTHER" id="PTHR33392:SF8">
    <property type="entry name" value="REGULATORY PROTEIN MSRR"/>
    <property type="match status" value="1"/>
</dbReference>
<evidence type="ECO:0000256" key="10">
    <source>
        <dbReference type="ARBA" id="ARBA00037178"/>
    </source>
</evidence>
<accession>A0A0K9FET2</accession>
<reference evidence="15" key="1">
    <citation type="submission" date="2015-07" db="EMBL/GenBank/DDBJ databases">
        <authorList>
            <person name="Liu B."/>
            <person name="Wang J."/>
            <person name="Zhu Y."/>
            <person name="Liu G."/>
            <person name="Chen Q."/>
            <person name="Lan J."/>
            <person name="Che J."/>
            <person name="Ge C."/>
            <person name="Shi H."/>
            <person name="Pan Z."/>
            <person name="Liu X."/>
        </authorList>
    </citation>
    <scope>NUCLEOTIDE SEQUENCE [LARGE SCALE GENOMIC DNA]</scope>
    <source>
        <strain evidence="15">DSM 23493</strain>
    </source>
</reference>
<dbReference type="AlphaFoldDB" id="A0A0K9FET2"/>
<comment type="subcellular location">
    <subcellularLocation>
        <location evidence="1">Cell membrane</location>
        <topology evidence="1">Single-pass type II membrane protein</topology>
    </subcellularLocation>
</comment>
<proteinExistence type="inferred from homology"/>
<dbReference type="GO" id="GO:0071555">
    <property type="term" value="P:cell wall organization"/>
    <property type="evidence" value="ECO:0007669"/>
    <property type="project" value="UniProtKB-KW"/>
</dbReference>
<dbReference type="Proteomes" id="UP000037326">
    <property type="component" value="Unassembled WGS sequence"/>
</dbReference>
<evidence type="ECO:0000256" key="8">
    <source>
        <dbReference type="ARBA" id="ARBA00023136"/>
    </source>
</evidence>
<organism evidence="14 15">
    <name type="scientific">Lysinibacillus xylanilyticus</name>
    <dbReference type="NCBI Taxonomy" id="582475"/>
    <lineage>
        <taxon>Bacteria</taxon>
        <taxon>Bacillati</taxon>
        <taxon>Bacillota</taxon>
        <taxon>Bacilli</taxon>
        <taxon>Bacillales</taxon>
        <taxon>Bacillaceae</taxon>
        <taxon>Lysinibacillus</taxon>
    </lineage>
</organism>
<feature type="domain" description="Cell envelope-related transcriptional attenuator" evidence="13">
    <location>
        <begin position="80"/>
        <end position="223"/>
    </location>
</feature>
<keyword evidence="9" id="KW-0804">Transcription</keyword>
<protein>
    <recommendedName>
        <fullName evidence="11">Regulatory protein MsrR</fullName>
    </recommendedName>
</protein>
<evidence type="ECO:0000256" key="1">
    <source>
        <dbReference type="ARBA" id="ARBA00004401"/>
    </source>
</evidence>
<evidence type="ECO:0000256" key="2">
    <source>
        <dbReference type="ARBA" id="ARBA00006068"/>
    </source>
</evidence>
<evidence type="ECO:0000259" key="13">
    <source>
        <dbReference type="Pfam" id="PF03816"/>
    </source>
</evidence>
<name>A0A0K9FET2_9BACI</name>
<keyword evidence="3" id="KW-1003">Cell membrane</keyword>
<comment type="function">
    <text evidence="10">Involved in SarA attenuation. Affects resistance to oxacillin and teicoplanin, as well as the synthesis of virulence factors.</text>
</comment>
<dbReference type="OrthoDB" id="9782542at2"/>
<evidence type="ECO:0000256" key="11">
    <source>
        <dbReference type="ARBA" id="ARBA00040752"/>
    </source>
</evidence>
<keyword evidence="5" id="KW-0735">Signal-anchor</keyword>
<dbReference type="NCBIfam" id="TIGR00350">
    <property type="entry name" value="lytR_cpsA_psr"/>
    <property type="match status" value="1"/>
</dbReference>
<evidence type="ECO:0000256" key="7">
    <source>
        <dbReference type="ARBA" id="ARBA00023015"/>
    </source>
</evidence>
<comment type="similarity">
    <text evidence="2">Belongs to the LytR/CpsA/Psr (LCP) family.</text>
</comment>
<dbReference type="Gene3D" id="3.40.630.190">
    <property type="entry name" value="LCP protein"/>
    <property type="match status" value="1"/>
</dbReference>
<evidence type="ECO:0000256" key="6">
    <source>
        <dbReference type="ARBA" id="ARBA00022989"/>
    </source>
</evidence>
<dbReference type="EMBL" id="LFXJ01000005">
    <property type="protein sequence ID" value="KMY32713.1"/>
    <property type="molecule type" value="Genomic_DNA"/>
</dbReference>
<evidence type="ECO:0000313" key="14">
    <source>
        <dbReference type="EMBL" id="KMY32713.1"/>
    </source>
</evidence>
<dbReference type="PATRIC" id="fig|582475.4.peg.1913"/>
<keyword evidence="7" id="KW-0805">Transcription regulation</keyword>
<dbReference type="Pfam" id="PF03816">
    <property type="entry name" value="LytR_cpsA_psr"/>
    <property type="match status" value="1"/>
</dbReference>
<evidence type="ECO:0000313" key="15">
    <source>
        <dbReference type="Proteomes" id="UP000037326"/>
    </source>
</evidence>
<keyword evidence="8" id="KW-0472">Membrane</keyword>
<keyword evidence="6" id="KW-1133">Transmembrane helix</keyword>
<comment type="caution">
    <text evidence="14">The sequence shown here is derived from an EMBL/GenBank/DDBJ whole genome shotgun (WGS) entry which is preliminary data.</text>
</comment>
<feature type="region of interest" description="Disordered" evidence="12">
    <location>
        <begin position="303"/>
        <end position="322"/>
    </location>
</feature>